<dbReference type="Pfam" id="PF12146">
    <property type="entry name" value="Hydrolase_4"/>
    <property type="match status" value="1"/>
</dbReference>
<dbReference type="AlphaFoldDB" id="A0A318IUC9"/>
<dbReference type="InterPro" id="IPR017208">
    <property type="entry name" value="UCP037442_abhydr"/>
</dbReference>
<dbReference type="SUPFAM" id="SSF53474">
    <property type="entry name" value="alpha/beta-Hydrolases"/>
    <property type="match status" value="1"/>
</dbReference>
<dbReference type="OrthoDB" id="9785076at2"/>
<gene>
    <name evidence="2" type="ORF">DFR42_110132</name>
</gene>
<dbReference type="InterPro" id="IPR029058">
    <property type="entry name" value="AB_hydrolase_fold"/>
</dbReference>
<dbReference type="EMBL" id="QJKB01000010">
    <property type="protein sequence ID" value="PXX39766.1"/>
    <property type="molecule type" value="Genomic_DNA"/>
</dbReference>
<evidence type="ECO:0000259" key="1">
    <source>
        <dbReference type="Pfam" id="PF12146"/>
    </source>
</evidence>
<protein>
    <submittedName>
        <fullName evidence="2">Putative alpha/beta hydrolase</fullName>
    </submittedName>
</protein>
<dbReference type="Proteomes" id="UP000247792">
    <property type="component" value="Unassembled WGS sequence"/>
</dbReference>
<dbReference type="PIRSF" id="PIRSF037442">
    <property type="entry name" value="UCP037442_abhydr"/>
    <property type="match status" value="1"/>
</dbReference>
<dbReference type="Gene3D" id="3.40.50.1820">
    <property type="entry name" value="alpha/beta hydrolase"/>
    <property type="match status" value="1"/>
</dbReference>
<accession>A0A318IUC9</accession>
<organism evidence="2 3">
    <name type="scientific">Undibacterium pigrum</name>
    <dbReference type="NCBI Taxonomy" id="401470"/>
    <lineage>
        <taxon>Bacteria</taxon>
        <taxon>Pseudomonadati</taxon>
        <taxon>Pseudomonadota</taxon>
        <taxon>Betaproteobacteria</taxon>
        <taxon>Burkholderiales</taxon>
        <taxon>Oxalobacteraceae</taxon>
        <taxon>Undibacterium</taxon>
    </lineage>
</organism>
<feature type="domain" description="Serine aminopeptidase S33" evidence="1">
    <location>
        <begin position="40"/>
        <end position="167"/>
    </location>
</feature>
<name>A0A318IUC9_9BURK</name>
<evidence type="ECO:0000313" key="2">
    <source>
        <dbReference type="EMBL" id="PXX39766.1"/>
    </source>
</evidence>
<reference evidence="2 3" key="1">
    <citation type="submission" date="2018-05" db="EMBL/GenBank/DDBJ databases">
        <title>Genomic Encyclopedia of Type Strains, Phase IV (KMG-IV): sequencing the most valuable type-strain genomes for metagenomic binning, comparative biology and taxonomic classification.</title>
        <authorList>
            <person name="Goeker M."/>
        </authorList>
    </citation>
    <scope>NUCLEOTIDE SEQUENCE [LARGE SCALE GENOMIC DNA]</scope>
    <source>
        <strain evidence="2 3">DSM 19792</strain>
    </source>
</reference>
<keyword evidence="2" id="KW-0378">Hydrolase</keyword>
<evidence type="ECO:0000313" key="3">
    <source>
        <dbReference type="Proteomes" id="UP000247792"/>
    </source>
</evidence>
<dbReference type="GO" id="GO:0016787">
    <property type="term" value="F:hydrolase activity"/>
    <property type="evidence" value="ECO:0007669"/>
    <property type="project" value="UniProtKB-KW"/>
</dbReference>
<sequence length="302" mass="33830">MHAILYQNQARLPMMNIICADGRQLANTLFPHQATDQATKRRGVIVINSATGVPQGFYRHLALHLSHNGYDVLTWDARGIGASQSGHAKQETARMRDWGQLDMDAVLRSTVSTLAVPWEQVTVLGHSSGGHLAALAPALQHVPRLILLASGTCNWRLYPRGQWPRMLFAWHLLTPLFLHGLGYFPGKAGVGHDLPRGVAWDWRNWSLADDYLFSDKGIDTAGYTNYSGKIFSLSFADDHGFSPPGTVRDLLDHFPRAEKLHREIRPVEHGLKSIGHFGFFKRDNQGLWPLLDTWLSSEETVK</sequence>
<comment type="caution">
    <text evidence="2">The sequence shown here is derived from an EMBL/GenBank/DDBJ whole genome shotgun (WGS) entry which is preliminary data.</text>
</comment>
<proteinExistence type="predicted"/>
<dbReference type="InterPro" id="IPR022742">
    <property type="entry name" value="Hydrolase_4"/>
</dbReference>
<keyword evidence="3" id="KW-1185">Reference proteome</keyword>